<keyword evidence="3" id="KW-1133">Transmembrane helix</keyword>
<accession>A0ABW1NHJ0</accession>
<dbReference type="Gene3D" id="2.40.30.170">
    <property type="match status" value="1"/>
</dbReference>
<dbReference type="InterPro" id="IPR036365">
    <property type="entry name" value="PGBD-like_sf"/>
</dbReference>
<protein>
    <submittedName>
        <fullName evidence="5">Efflux RND transporter periplasmic adaptor subunit</fullName>
    </submittedName>
</protein>
<reference evidence="6" key="1">
    <citation type="journal article" date="2019" name="Int. J. Syst. Evol. Microbiol.">
        <title>The Global Catalogue of Microorganisms (GCM) 10K type strain sequencing project: providing services to taxonomists for standard genome sequencing and annotation.</title>
        <authorList>
            <consortium name="The Broad Institute Genomics Platform"/>
            <consortium name="The Broad Institute Genome Sequencing Center for Infectious Disease"/>
            <person name="Wu L."/>
            <person name="Ma J."/>
        </authorList>
    </citation>
    <scope>NUCLEOTIDE SEQUENCE [LARGE SCALE GENOMIC DNA]</scope>
    <source>
        <strain evidence="6">JCM 30346</strain>
    </source>
</reference>
<dbReference type="Gene3D" id="1.10.101.10">
    <property type="entry name" value="PGBD-like superfamily/PGBD"/>
    <property type="match status" value="1"/>
</dbReference>
<feature type="compositionally biased region" description="Basic and acidic residues" evidence="2">
    <location>
        <begin position="8"/>
        <end position="19"/>
    </location>
</feature>
<gene>
    <name evidence="5" type="ORF">ACFP1K_13325</name>
</gene>
<feature type="domain" description="Peptidoglycan binding-like" evidence="4">
    <location>
        <begin position="151"/>
        <end position="200"/>
    </location>
</feature>
<dbReference type="InterPro" id="IPR036366">
    <property type="entry name" value="PGBDSf"/>
</dbReference>
<keyword evidence="6" id="KW-1185">Reference proteome</keyword>
<evidence type="ECO:0000256" key="1">
    <source>
        <dbReference type="ARBA" id="ARBA00022448"/>
    </source>
</evidence>
<keyword evidence="1" id="KW-0813">Transport</keyword>
<dbReference type="Pfam" id="PF01471">
    <property type="entry name" value="PG_binding_1"/>
    <property type="match status" value="1"/>
</dbReference>
<organism evidence="5 6">
    <name type="scientific">Sphaerisporangium aureirubrum</name>
    <dbReference type="NCBI Taxonomy" id="1544736"/>
    <lineage>
        <taxon>Bacteria</taxon>
        <taxon>Bacillati</taxon>
        <taxon>Actinomycetota</taxon>
        <taxon>Actinomycetes</taxon>
        <taxon>Streptosporangiales</taxon>
        <taxon>Streptosporangiaceae</taxon>
        <taxon>Sphaerisporangium</taxon>
    </lineage>
</organism>
<dbReference type="RefSeq" id="WP_380751491.1">
    <property type="nucleotide sequence ID" value="NZ_JBHSRF010000014.1"/>
</dbReference>
<dbReference type="SUPFAM" id="SSF47090">
    <property type="entry name" value="PGBD-like"/>
    <property type="match status" value="1"/>
</dbReference>
<proteinExistence type="predicted"/>
<evidence type="ECO:0000259" key="4">
    <source>
        <dbReference type="Pfam" id="PF01471"/>
    </source>
</evidence>
<keyword evidence="3" id="KW-0472">Membrane</keyword>
<dbReference type="Gene3D" id="2.40.420.20">
    <property type="match status" value="1"/>
</dbReference>
<dbReference type="PANTHER" id="PTHR30097">
    <property type="entry name" value="CATION EFFLUX SYSTEM PROTEIN CUSB"/>
    <property type="match status" value="1"/>
</dbReference>
<evidence type="ECO:0000313" key="5">
    <source>
        <dbReference type="EMBL" id="MFC6082139.1"/>
    </source>
</evidence>
<sequence>MSTIPTQVREEQTNRDVPRPPRIRRRRRGRAVVGGLVLVVVAAGGGFVASTMAGGGGDKTGTGESTNTAPTALAAVEQKKLTAQTRVNGTLGYAGLYEVVNRASGTITRLPAVGQVIGQGRVLYRVDGKPVILLRGAAVPAYRSLWRTMKGADVRQLNAALVALGYADKDDLDPKSQYFGWSTYYAMLKLQKKFGLSRTGGLELGQAVFLPAKQIRVTKVNASYGATAPSGPIMEASSTDRHVTVALETSQVSGIKVGDKVTVTLPTLKETPGRVASIGTVAKKATSGSPTVDVRIKLSRPRDTGRLDQAPVQVAIVSASADDVLAVPVNALLALAGGGYAIEVVQPDNTHKLYPVTLGLFDDSAGMVEIEGAGVTAGQKIVVPAA</sequence>
<feature type="region of interest" description="Disordered" evidence="2">
    <location>
        <begin position="1"/>
        <end position="26"/>
    </location>
</feature>
<feature type="transmembrane region" description="Helical" evidence="3">
    <location>
        <begin position="31"/>
        <end position="49"/>
    </location>
</feature>
<keyword evidence="3" id="KW-0812">Transmembrane</keyword>
<name>A0ABW1NHJ0_9ACTN</name>
<dbReference type="Proteomes" id="UP001596137">
    <property type="component" value="Unassembled WGS sequence"/>
</dbReference>
<comment type="caution">
    <text evidence="5">The sequence shown here is derived from an EMBL/GenBank/DDBJ whole genome shotgun (WGS) entry which is preliminary data.</text>
</comment>
<evidence type="ECO:0000313" key="6">
    <source>
        <dbReference type="Proteomes" id="UP001596137"/>
    </source>
</evidence>
<dbReference type="InterPro" id="IPR002477">
    <property type="entry name" value="Peptidoglycan-bd-like"/>
</dbReference>
<evidence type="ECO:0000256" key="3">
    <source>
        <dbReference type="SAM" id="Phobius"/>
    </source>
</evidence>
<dbReference type="EMBL" id="JBHSRF010000014">
    <property type="protein sequence ID" value="MFC6082139.1"/>
    <property type="molecule type" value="Genomic_DNA"/>
</dbReference>
<evidence type="ECO:0000256" key="2">
    <source>
        <dbReference type="SAM" id="MobiDB-lite"/>
    </source>
</evidence>
<dbReference type="InterPro" id="IPR051909">
    <property type="entry name" value="MFP_Cation_Efflux"/>
</dbReference>
<dbReference type="PANTHER" id="PTHR30097:SF4">
    <property type="entry name" value="SLR6042 PROTEIN"/>
    <property type="match status" value="1"/>
</dbReference>